<evidence type="ECO:0000313" key="1">
    <source>
        <dbReference type="EMBL" id="CAJ1936589.1"/>
    </source>
</evidence>
<dbReference type="PANTHER" id="PTHR28052">
    <property type="entry name" value="UPF0545 PROTEIN C22ORF39"/>
    <property type="match status" value="1"/>
</dbReference>
<reference evidence="1" key="1">
    <citation type="submission" date="2023-08" db="EMBL/GenBank/DDBJ databases">
        <authorList>
            <person name="Audoor S."/>
            <person name="Bilcke G."/>
        </authorList>
    </citation>
    <scope>NUCLEOTIDE SEQUENCE</scope>
</reference>
<dbReference type="PANTHER" id="PTHR28052:SF1">
    <property type="entry name" value="UPF0545 PROTEIN C22ORF39"/>
    <property type="match status" value="1"/>
</dbReference>
<name>A0AAD2CN22_9STRA</name>
<gene>
    <name evidence="1" type="ORF">CYCCA115_LOCUS5267</name>
</gene>
<dbReference type="InterPro" id="IPR021475">
    <property type="entry name" value="Pants/Emi1-like"/>
</dbReference>
<evidence type="ECO:0000313" key="2">
    <source>
        <dbReference type="Proteomes" id="UP001295423"/>
    </source>
</evidence>
<organism evidence="1 2">
    <name type="scientific">Cylindrotheca closterium</name>
    <dbReference type="NCBI Taxonomy" id="2856"/>
    <lineage>
        <taxon>Eukaryota</taxon>
        <taxon>Sar</taxon>
        <taxon>Stramenopiles</taxon>
        <taxon>Ochrophyta</taxon>
        <taxon>Bacillariophyta</taxon>
        <taxon>Bacillariophyceae</taxon>
        <taxon>Bacillariophycidae</taxon>
        <taxon>Bacillariales</taxon>
        <taxon>Bacillariaceae</taxon>
        <taxon>Cylindrotheca</taxon>
    </lineage>
</organism>
<dbReference type="Pfam" id="PF11326">
    <property type="entry name" value="PANTS-like"/>
    <property type="match status" value="1"/>
</dbReference>
<dbReference type="Proteomes" id="UP001295423">
    <property type="component" value="Unassembled WGS sequence"/>
</dbReference>
<dbReference type="EMBL" id="CAKOGP040000557">
    <property type="protein sequence ID" value="CAJ1936589.1"/>
    <property type="molecule type" value="Genomic_DNA"/>
</dbReference>
<accession>A0AAD2CN22</accession>
<sequence length="110" mass="12886">MSQTTTTDTPEQQQQEDFASIPLGLYWDEWSRCIGSRYQRDQLYRLGQLDSCSRPWKDMKKAMKAKVLEISEPDKAKELMDSTYYKKRTTISPTAGAIWELKKKPSWTLD</sequence>
<keyword evidence="2" id="KW-1185">Reference proteome</keyword>
<proteinExistence type="predicted"/>
<comment type="caution">
    <text evidence="1">The sequence shown here is derived from an EMBL/GenBank/DDBJ whole genome shotgun (WGS) entry which is preliminary data.</text>
</comment>
<protein>
    <submittedName>
        <fullName evidence="1">Uncharacterized protein</fullName>
    </submittedName>
</protein>
<dbReference type="AlphaFoldDB" id="A0AAD2CN22"/>